<dbReference type="Pfam" id="PF07681">
    <property type="entry name" value="DoxX"/>
    <property type="match status" value="1"/>
</dbReference>
<evidence type="ECO:0000313" key="8">
    <source>
        <dbReference type="Proteomes" id="UP000322553"/>
    </source>
</evidence>
<dbReference type="KEGG" id="kuy:FY550_03120"/>
<dbReference type="EMBL" id="CP043420">
    <property type="protein sequence ID" value="QEL10225.1"/>
    <property type="molecule type" value="Genomic_DNA"/>
</dbReference>
<accession>A0A1S1NQF4</accession>
<dbReference type="STRING" id="657387.BH688_16195"/>
<evidence type="ECO:0000313" key="7">
    <source>
        <dbReference type="EMBL" id="QEL10225.1"/>
    </source>
</evidence>
<dbReference type="PANTHER" id="PTHR33452:SF1">
    <property type="entry name" value="INNER MEMBRANE PROTEIN YPHA-RELATED"/>
    <property type="match status" value="1"/>
</dbReference>
<sequence>MMTLFYNEAVGKLLLRLGLSITLLLHGIAKVGNGSAVHPIGARLQHWGVPEQAAWLVFVGELVAPLMMLLGWRARLGGALAAVNMLVALLLFRRGALFSLDQVGGWAIETEVLLLSAALAVLFIGSGRYAVRPD</sequence>
<comment type="similarity">
    <text evidence="2">Belongs to the DoxX family.</text>
</comment>
<keyword evidence="6" id="KW-0472">Membrane</keyword>
<gene>
    <name evidence="7" type="ORF">FY550_03120</name>
</gene>
<keyword evidence="5" id="KW-1133">Transmembrane helix</keyword>
<name>A0A1S1NQF4_9GAMM</name>
<evidence type="ECO:0000256" key="5">
    <source>
        <dbReference type="ARBA" id="ARBA00022989"/>
    </source>
</evidence>
<dbReference type="InterPro" id="IPR051907">
    <property type="entry name" value="DoxX-like_oxidoreductase"/>
</dbReference>
<evidence type="ECO:0000256" key="1">
    <source>
        <dbReference type="ARBA" id="ARBA00004651"/>
    </source>
</evidence>
<evidence type="ECO:0000256" key="2">
    <source>
        <dbReference type="ARBA" id="ARBA00006679"/>
    </source>
</evidence>
<dbReference type="GO" id="GO:0005886">
    <property type="term" value="C:plasma membrane"/>
    <property type="evidence" value="ECO:0007669"/>
    <property type="project" value="UniProtKB-SubCell"/>
</dbReference>
<comment type="subcellular location">
    <subcellularLocation>
        <location evidence="1">Cell membrane</location>
        <topology evidence="1">Multi-pass membrane protein</topology>
    </subcellularLocation>
</comment>
<dbReference type="PANTHER" id="PTHR33452">
    <property type="entry name" value="OXIDOREDUCTASE CATD-RELATED"/>
    <property type="match status" value="1"/>
</dbReference>
<dbReference type="RefSeq" id="WP_070981628.1">
    <property type="nucleotide sequence ID" value="NZ_CP043420.1"/>
</dbReference>
<proteinExistence type="inferred from homology"/>
<evidence type="ECO:0000256" key="6">
    <source>
        <dbReference type="ARBA" id="ARBA00023136"/>
    </source>
</evidence>
<dbReference type="AlphaFoldDB" id="A0A1S1NQF4"/>
<keyword evidence="3" id="KW-1003">Cell membrane</keyword>
<dbReference type="InterPro" id="IPR032808">
    <property type="entry name" value="DoxX"/>
</dbReference>
<keyword evidence="8" id="KW-1185">Reference proteome</keyword>
<keyword evidence="4" id="KW-0812">Transmembrane</keyword>
<dbReference type="Proteomes" id="UP000322553">
    <property type="component" value="Chromosome"/>
</dbReference>
<reference evidence="7 8" key="1">
    <citation type="submission" date="2019-08" db="EMBL/GenBank/DDBJ databases">
        <title>Complete genome sequence of Kushneria sp. YCWA18, a halophilic phosphate-solubilizing bacterium isolated from Daqiao saltern in China.</title>
        <authorList>
            <person name="Du G.-X."/>
            <person name="Qu L.-Y."/>
        </authorList>
    </citation>
    <scope>NUCLEOTIDE SEQUENCE [LARGE SCALE GENOMIC DNA]</scope>
    <source>
        <strain evidence="7 8">YCWA18</strain>
    </source>
</reference>
<organism evidence="7 8">
    <name type="scientific">Kushneria phosphatilytica</name>
    <dbReference type="NCBI Taxonomy" id="657387"/>
    <lineage>
        <taxon>Bacteria</taxon>
        <taxon>Pseudomonadati</taxon>
        <taxon>Pseudomonadota</taxon>
        <taxon>Gammaproteobacteria</taxon>
        <taxon>Oceanospirillales</taxon>
        <taxon>Halomonadaceae</taxon>
        <taxon>Kushneria</taxon>
    </lineage>
</organism>
<evidence type="ECO:0000256" key="3">
    <source>
        <dbReference type="ARBA" id="ARBA00022475"/>
    </source>
</evidence>
<dbReference type="OrthoDB" id="280866at2"/>
<protein>
    <submittedName>
        <fullName evidence="7">DoxX family protein</fullName>
    </submittedName>
</protein>
<evidence type="ECO:0000256" key="4">
    <source>
        <dbReference type="ARBA" id="ARBA00022692"/>
    </source>
</evidence>